<gene>
    <name evidence="2" type="ORF">D9T17_21685</name>
</gene>
<accession>A0A3N2RB93</accession>
<dbReference type="EMBL" id="RCTY01000055">
    <property type="protein sequence ID" value="ROU04742.1"/>
    <property type="molecule type" value="Genomic_DNA"/>
</dbReference>
<feature type="compositionally biased region" description="Low complexity" evidence="1">
    <location>
        <begin position="101"/>
        <end position="114"/>
    </location>
</feature>
<feature type="compositionally biased region" description="Polar residues" evidence="1">
    <location>
        <begin position="63"/>
        <end position="74"/>
    </location>
</feature>
<feature type="region of interest" description="Disordered" evidence="1">
    <location>
        <begin position="13"/>
        <end position="128"/>
    </location>
</feature>
<evidence type="ECO:0000313" key="3">
    <source>
        <dbReference type="Proteomes" id="UP000275910"/>
    </source>
</evidence>
<name>A0A3N2RB93_LYSEN</name>
<sequence>MGACALGLCLAAQAGPTVPAPAKPAQSKPIDSKPADSKPVDGRPIDSRPRRDKIAQDQAVQGAATQARPTQGASVPNAPAQSAAVRGAPVQNPPPPGGAKHGASAAAGPVPSGPILARPPAVRDDKRATRDWIGREVPPYPDGYRSNTGGCVGSGRSAEQICARSIGTIDDNEDRSQLLYAAELIGRAGNEARWKITDVVAYPRLQRGERVSISTCLFDGAGDPGVIAVVDTLVENAAARETFDAVRWAVRLDRSKGRFVEIKAAEVQCYNEGAEGE</sequence>
<reference evidence="2 3" key="1">
    <citation type="submission" date="2018-10" db="EMBL/GenBank/DDBJ databases">
        <title>The genome of Lysobacter enzymogenes OH11.</title>
        <authorList>
            <person name="Liu F."/>
            <person name="Zhao Y."/>
            <person name="Qian G."/>
            <person name="Chen Y."/>
            <person name="Xu H."/>
        </authorList>
    </citation>
    <scope>NUCLEOTIDE SEQUENCE [LARGE SCALE GENOMIC DNA]</scope>
    <source>
        <strain evidence="2 3">OH11</strain>
    </source>
</reference>
<dbReference type="RefSeq" id="WP_123649391.1">
    <property type="nucleotide sequence ID" value="NZ_RCTY01000055.1"/>
</dbReference>
<evidence type="ECO:0000313" key="2">
    <source>
        <dbReference type="EMBL" id="ROU04742.1"/>
    </source>
</evidence>
<feature type="compositionally biased region" description="Basic and acidic residues" evidence="1">
    <location>
        <begin position="30"/>
        <end position="55"/>
    </location>
</feature>
<proteinExistence type="predicted"/>
<dbReference type="Proteomes" id="UP000275910">
    <property type="component" value="Unassembled WGS sequence"/>
</dbReference>
<dbReference type="AlphaFoldDB" id="A0A3N2RB93"/>
<evidence type="ECO:0000256" key="1">
    <source>
        <dbReference type="SAM" id="MobiDB-lite"/>
    </source>
</evidence>
<comment type="caution">
    <text evidence="2">The sequence shown here is derived from an EMBL/GenBank/DDBJ whole genome shotgun (WGS) entry which is preliminary data.</text>
</comment>
<protein>
    <submittedName>
        <fullName evidence="2">Uncharacterized protein</fullName>
    </submittedName>
</protein>
<organism evidence="2 3">
    <name type="scientific">Lysobacter enzymogenes</name>
    <dbReference type="NCBI Taxonomy" id="69"/>
    <lineage>
        <taxon>Bacteria</taxon>
        <taxon>Pseudomonadati</taxon>
        <taxon>Pseudomonadota</taxon>
        <taxon>Gammaproteobacteria</taxon>
        <taxon>Lysobacterales</taxon>
        <taxon>Lysobacteraceae</taxon>
        <taxon>Lysobacter</taxon>
    </lineage>
</organism>